<keyword evidence="3" id="KW-1185">Reference proteome</keyword>
<dbReference type="Pfam" id="PF13649">
    <property type="entry name" value="Methyltransf_25"/>
    <property type="match status" value="1"/>
</dbReference>
<dbReference type="EMBL" id="JBHTNH010000028">
    <property type="protein sequence ID" value="MFD1362601.1"/>
    <property type="molecule type" value="Genomic_DNA"/>
</dbReference>
<dbReference type="GO" id="GO:0008168">
    <property type="term" value="F:methyltransferase activity"/>
    <property type="evidence" value="ECO:0007669"/>
    <property type="project" value="UniProtKB-KW"/>
</dbReference>
<evidence type="ECO:0000259" key="1">
    <source>
        <dbReference type="Pfam" id="PF13649"/>
    </source>
</evidence>
<dbReference type="SUPFAM" id="SSF53335">
    <property type="entry name" value="S-adenosyl-L-methionine-dependent methyltransferases"/>
    <property type="match status" value="1"/>
</dbReference>
<dbReference type="InterPro" id="IPR050210">
    <property type="entry name" value="tRNA_Adenine-N(6)_MTase"/>
</dbReference>
<organism evidence="2 3">
    <name type="scientific">Lentibacillus salinarum</name>
    <dbReference type="NCBI Taxonomy" id="446820"/>
    <lineage>
        <taxon>Bacteria</taxon>
        <taxon>Bacillati</taxon>
        <taxon>Bacillota</taxon>
        <taxon>Bacilli</taxon>
        <taxon>Bacillales</taxon>
        <taxon>Bacillaceae</taxon>
        <taxon>Lentibacillus</taxon>
    </lineage>
</organism>
<gene>
    <name evidence="2" type="ORF">ACFQ4A_13135</name>
</gene>
<dbReference type="Gene3D" id="3.40.50.150">
    <property type="entry name" value="Vaccinia Virus protein VP39"/>
    <property type="match status" value="1"/>
</dbReference>
<dbReference type="PANTHER" id="PTHR47739:SF1">
    <property type="entry name" value="TRNA1(VAL) (ADENINE(37)-N6)-METHYLTRANSFERASE"/>
    <property type="match status" value="1"/>
</dbReference>
<dbReference type="EC" id="2.1.1.223" evidence="2"/>
<proteinExistence type="predicted"/>
<reference evidence="3" key="1">
    <citation type="journal article" date="2019" name="Int. J. Syst. Evol. Microbiol.">
        <title>The Global Catalogue of Microorganisms (GCM) 10K type strain sequencing project: providing services to taxonomists for standard genome sequencing and annotation.</title>
        <authorList>
            <consortium name="The Broad Institute Genomics Platform"/>
            <consortium name="The Broad Institute Genome Sequencing Center for Infectious Disease"/>
            <person name="Wu L."/>
            <person name="Ma J."/>
        </authorList>
    </citation>
    <scope>NUCLEOTIDE SEQUENCE [LARGE SCALE GENOMIC DNA]</scope>
    <source>
        <strain evidence="3">CCUG 54822</strain>
    </source>
</reference>
<dbReference type="GO" id="GO:0032259">
    <property type="term" value="P:methylation"/>
    <property type="evidence" value="ECO:0007669"/>
    <property type="project" value="UniProtKB-KW"/>
</dbReference>
<feature type="domain" description="Methyltransferase" evidence="1">
    <location>
        <begin position="50"/>
        <end position="127"/>
    </location>
</feature>
<keyword evidence="2" id="KW-0489">Methyltransferase</keyword>
<accession>A0ABW3ZW31</accession>
<sequence>MVTMNEGERLDYLLAEDNMHIIQSPDVFAFSLDAVLLAHFAYVPIRKGAILDLCTGNGVIPLLLSRRTNASITGVEIQERLADMAKRSVRLNGLANRLTMIHGDLKDMKSVLGHSAFDVVTCNPPYFPTPAKTEHNQNDHLTIARHEVFSTLEDVVKACKLHVRPGGKVAMVHRPGRLVDIITLFRQYKIEPKRLQLVYPKRGRDANMLLIEGIRDGKADLTILPPLYIYNADNTYTTEAEGIIYGKQ</sequence>
<dbReference type="Proteomes" id="UP001597178">
    <property type="component" value="Unassembled WGS sequence"/>
</dbReference>
<evidence type="ECO:0000313" key="3">
    <source>
        <dbReference type="Proteomes" id="UP001597178"/>
    </source>
</evidence>
<comment type="caution">
    <text evidence="2">The sequence shown here is derived from an EMBL/GenBank/DDBJ whole genome shotgun (WGS) entry which is preliminary data.</text>
</comment>
<dbReference type="InterPro" id="IPR029063">
    <property type="entry name" value="SAM-dependent_MTases_sf"/>
</dbReference>
<dbReference type="InterPro" id="IPR041698">
    <property type="entry name" value="Methyltransf_25"/>
</dbReference>
<protein>
    <submittedName>
        <fullName evidence="2">tRNA1(Val) (Adenine(37)-N6)-methyltransferase</fullName>
        <ecNumber evidence="2">2.1.1.223</ecNumber>
    </submittedName>
</protein>
<evidence type="ECO:0000313" key="2">
    <source>
        <dbReference type="EMBL" id="MFD1362601.1"/>
    </source>
</evidence>
<dbReference type="CDD" id="cd02440">
    <property type="entry name" value="AdoMet_MTases"/>
    <property type="match status" value="1"/>
</dbReference>
<dbReference type="PANTHER" id="PTHR47739">
    <property type="entry name" value="TRNA1(VAL) (ADENINE(37)-N6)-METHYLTRANSFERASE"/>
    <property type="match status" value="1"/>
</dbReference>
<dbReference type="RefSeq" id="WP_382401312.1">
    <property type="nucleotide sequence ID" value="NZ_JBHTNH010000028.1"/>
</dbReference>
<name>A0ABW3ZW31_9BACI</name>
<keyword evidence="2" id="KW-0808">Transferase</keyword>